<dbReference type="Pfam" id="PF00857">
    <property type="entry name" value="Isochorismatase"/>
    <property type="match status" value="1"/>
</dbReference>
<keyword evidence="5" id="KW-1185">Reference proteome</keyword>
<protein>
    <recommendedName>
        <fullName evidence="3">Isochorismatase-like domain-containing protein</fullName>
    </recommendedName>
</protein>
<proteinExistence type="inferred from homology"/>
<evidence type="ECO:0000259" key="3">
    <source>
        <dbReference type="Pfam" id="PF00857"/>
    </source>
</evidence>
<reference evidence="4" key="1">
    <citation type="submission" date="2021-03" db="EMBL/GenBank/DDBJ databases">
        <authorList>
            <person name="Tagirdzhanova G."/>
        </authorList>
    </citation>
    <scope>NUCLEOTIDE SEQUENCE</scope>
</reference>
<dbReference type="InterPro" id="IPR000868">
    <property type="entry name" value="Isochorismatase-like_dom"/>
</dbReference>
<evidence type="ECO:0000256" key="1">
    <source>
        <dbReference type="ARBA" id="ARBA00006336"/>
    </source>
</evidence>
<dbReference type="Gene3D" id="3.40.50.850">
    <property type="entry name" value="Isochorismatase-like"/>
    <property type="match status" value="1"/>
</dbReference>
<dbReference type="AlphaFoldDB" id="A0A8H3IMV2"/>
<evidence type="ECO:0000313" key="5">
    <source>
        <dbReference type="Proteomes" id="UP000664169"/>
    </source>
</evidence>
<dbReference type="OrthoDB" id="167809at2759"/>
<dbReference type="GO" id="GO:0016787">
    <property type="term" value="F:hydrolase activity"/>
    <property type="evidence" value="ECO:0007669"/>
    <property type="project" value="UniProtKB-KW"/>
</dbReference>
<dbReference type="Proteomes" id="UP000664169">
    <property type="component" value="Unassembled WGS sequence"/>
</dbReference>
<name>A0A8H3IMV2_9LECA</name>
<comment type="caution">
    <text evidence="4">The sequence shown here is derived from an EMBL/GenBank/DDBJ whole genome shotgun (WGS) entry which is preliminary data.</text>
</comment>
<sequence length="367" mass="40718">MSGLLPALLTRANTKQAFQRHLAIIHSHFRRRTFASTVHQMSRESTENATSSKVPLGYSDNFWLWDAKTGWDLTRSKVNEQDKSSQHLTLPCEISNVVIDTEKAALVIIDMLNYSLSSAFNTDPFAEALQVEKALLSYGVPAARKAKIQVIWLNWGLMEDELKTMPPSQMRVFNFRANSQRSDYGLSTMSMGADGERQRVVCGESPRAAAMGRDLGEVTLSDGSKIQGGRLLMKDAWNSALHHPLQAVYEEGLKTSKPDVLIHKNRNSGLWSSSTELHKFLLDRGITTLLLAGINTDQCVMATLQDAHARGFDTIFLRDGCGTDSPSYAQESSEYNACRNWGFLTTCKTVLQAVEHSRESAASVAVE</sequence>
<comment type="similarity">
    <text evidence="1">Belongs to the isochorismatase family.</text>
</comment>
<dbReference type="CDD" id="cd00431">
    <property type="entry name" value="cysteine_hydrolases"/>
    <property type="match status" value="1"/>
</dbReference>
<keyword evidence="2" id="KW-0378">Hydrolase</keyword>
<dbReference type="InterPro" id="IPR050272">
    <property type="entry name" value="Isochorismatase-like_hydrls"/>
</dbReference>
<dbReference type="EMBL" id="CAJPDQ010000014">
    <property type="protein sequence ID" value="CAF9919479.1"/>
    <property type="molecule type" value="Genomic_DNA"/>
</dbReference>
<evidence type="ECO:0000313" key="4">
    <source>
        <dbReference type="EMBL" id="CAF9919479.1"/>
    </source>
</evidence>
<dbReference type="PANTHER" id="PTHR43540">
    <property type="entry name" value="PEROXYUREIDOACRYLATE/UREIDOACRYLATE AMIDOHYDROLASE-RELATED"/>
    <property type="match status" value="1"/>
</dbReference>
<dbReference type="SUPFAM" id="SSF52499">
    <property type="entry name" value="Isochorismatase-like hydrolases"/>
    <property type="match status" value="1"/>
</dbReference>
<dbReference type="InterPro" id="IPR036380">
    <property type="entry name" value="Isochorismatase-like_sf"/>
</dbReference>
<evidence type="ECO:0000256" key="2">
    <source>
        <dbReference type="ARBA" id="ARBA00022801"/>
    </source>
</evidence>
<feature type="domain" description="Isochorismatase-like" evidence="3">
    <location>
        <begin position="252"/>
        <end position="331"/>
    </location>
</feature>
<accession>A0A8H3IMV2</accession>
<organism evidence="4 5">
    <name type="scientific">Gomphillus americanus</name>
    <dbReference type="NCBI Taxonomy" id="1940652"/>
    <lineage>
        <taxon>Eukaryota</taxon>
        <taxon>Fungi</taxon>
        <taxon>Dikarya</taxon>
        <taxon>Ascomycota</taxon>
        <taxon>Pezizomycotina</taxon>
        <taxon>Lecanoromycetes</taxon>
        <taxon>OSLEUM clade</taxon>
        <taxon>Ostropomycetidae</taxon>
        <taxon>Ostropales</taxon>
        <taxon>Graphidaceae</taxon>
        <taxon>Gomphilloideae</taxon>
        <taxon>Gomphillus</taxon>
    </lineage>
</organism>
<gene>
    <name evidence="4" type="ORF">GOMPHAMPRED_001829</name>
</gene>
<dbReference type="PANTHER" id="PTHR43540:SF9">
    <property type="entry name" value="FAMILY HYDROLASE, PUTATIVE (AFU_ORTHOLOGUE AFUA_2G08700)-RELATED"/>
    <property type="match status" value="1"/>
</dbReference>